<dbReference type="InterPro" id="IPR014818">
    <property type="entry name" value="Phage/plasmid_primase_P4_C"/>
</dbReference>
<dbReference type="Pfam" id="PF19263">
    <property type="entry name" value="DUF5906"/>
    <property type="match status" value="1"/>
</dbReference>
<dbReference type="InterPro" id="IPR004968">
    <property type="entry name" value="DNA_primase/NTPase_C"/>
</dbReference>
<dbReference type="SMART" id="SM00885">
    <property type="entry name" value="D5_N"/>
    <property type="match status" value="1"/>
</dbReference>
<dbReference type="Pfam" id="PF03288">
    <property type="entry name" value="Pox_D5"/>
    <property type="match status" value="1"/>
</dbReference>
<dbReference type="Pfam" id="PF08706">
    <property type="entry name" value="D5_N"/>
    <property type="match status" value="1"/>
</dbReference>
<organism evidence="6">
    <name type="scientific">Myoviridae sp. ctdsp2</name>
    <dbReference type="NCBI Taxonomy" id="2826672"/>
    <lineage>
        <taxon>Viruses</taxon>
        <taxon>Duplodnaviria</taxon>
        <taxon>Heunggongvirae</taxon>
        <taxon>Uroviricota</taxon>
        <taxon>Caudoviricetes</taxon>
    </lineage>
</organism>
<evidence type="ECO:0000256" key="4">
    <source>
        <dbReference type="ARBA" id="ARBA00022840"/>
    </source>
</evidence>
<dbReference type="InterPro" id="IPR027417">
    <property type="entry name" value="P-loop_NTPase"/>
</dbReference>
<dbReference type="InterPro" id="IPR014015">
    <property type="entry name" value="Helicase_SF3_DNA-vir"/>
</dbReference>
<dbReference type="InterPro" id="IPR006500">
    <property type="entry name" value="Helicase_put_C_phage/plasmid"/>
</dbReference>
<name>A0A8S5N7Q1_9CAUD</name>
<dbReference type="SUPFAM" id="SSF52540">
    <property type="entry name" value="P-loop containing nucleoside triphosphate hydrolases"/>
    <property type="match status" value="1"/>
</dbReference>
<evidence type="ECO:0000259" key="5">
    <source>
        <dbReference type="PROSITE" id="PS51206"/>
    </source>
</evidence>
<evidence type="ECO:0000256" key="3">
    <source>
        <dbReference type="ARBA" id="ARBA00022806"/>
    </source>
</evidence>
<dbReference type="NCBIfam" id="TIGR01613">
    <property type="entry name" value="primase_Cterm"/>
    <property type="match status" value="1"/>
</dbReference>
<keyword evidence="3 6" id="KW-0347">Helicase</keyword>
<evidence type="ECO:0000313" key="6">
    <source>
        <dbReference type="EMBL" id="DAD90391.1"/>
    </source>
</evidence>
<dbReference type="EMBL" id="BK015085">
    <property type="protein sequence ID" value="DAD90391.1"/>
    <property type="molecule type" value="Genomic_DNA"/>
</dbReference>
<evidence type="ECO:0000256" key="1">
    <source>
        <dbReference type="ARBA" id="ARBA00022741"/>
    </source>
</evidence>
<keyword evidence="2" id="KW-0378">Hydrolase</keyword>
<keyword evidence="4" id="KW-0067">ATP-binding</keyword>
<dbReference type="GO" id="GO:0005524">
    <property type="term" value="F:ATP binding"/>
    <property type="evidence" value="ECO:0007669"/>
    <property type="project" value="UniProtKB-KW"/>
</dbReference>
<feature type="domain" description="SF3 helicase" evidence="5">
    <location>
        <begin position="357"/>
        <end position="513"/>
    </location>
</feature>
<dbReference type="InterPro" id="IPR045455">
    <property type="entry name" value="NrS-1_pol-like_helicase"/>
</dbReference>
<dbReference type="InterPro" id="IPR051620">
    <property type="entry name" value="ORF904-like_C"/>
</dbReference>
<sequence length="637" mass="72808">MTMSKLYKGFIETKGKASIEKLKNRTTWKTYDEVKNLNGFGGVLADDTILIDIDDSEQSEKLMNIVEELQLNCRVFCTSRGKHFLFKNHTISRNRTHVQLAVGLTADIKVGSKLSYEVIKIDGEERFCEWGYEYELFADGEYQEVPKWLFPVKATADFVDMDAGDGRNQALFNYILTLTANDFTVEETRECIRILNKFVLKQPLSDDELEVILRDDAFQKPVFFLGSTFLFDKFAIYLKNMYHIVVINNQLHVYKDGVYTNANKDIEKTMIEVIPNLKDVQRKEVMKYLMLICDEKEQSDANLIAFNNGVYDLVTGELKPFSTDIVITNKIPWDYKPDAYSELADSTLNKLACGDAAIRALLEECIGYCFYRRNELGKAFILTGDKSNGKSTFLDCVKAILGDRNISALDLKELGDRFNTSMMFGKLANIGDDIGDDFLQGSQVSVFKKIVTGNRIKAERKGQDPFEFNPFIKLLFSANDIPRMKDKTGAVLRRLVIIPFNATFTRADPDFDVNIKYKLIQQDSVEYLIRLGIAGLDRVRKNQGFTLSGKVQDQLDEYEEENNPIVGFIRSTGKEMIINQPTNEVYKRYQVFMADNGFALPVSNIVFSKYINKALGTEIKQKKINGKKFNLFMEVQD</sequence>
<dbReference type="GO" id="GO:0004386">
    <property type="term" value="F:helicase activity"/>
    <property type="evidence" value="ECO:0007669"/>
    <property type="project" value="UniProtKB-KW"/>
</dbReference>
<proteinExistence type="predicted"/>
<dbReference type="PANTHER" id="PTHR35372">
    <property type="entry name" value="ATP BINDING PROTEIN-RELATED"/>
    <property type="match status" value="1"/>
</dbReference>
<protein>
    <submittedName>
        <fullName evidence="6">DsDNA helicase</fullName>
    </submittedName>
</protein>
<keyword evidence="1" id="KW-0547">Nucleotide-binding</keyword>
<dbReference type="GO" id="GO:0016787">
    <property type="term" value="F:hydrolase activity"/>
    <property type="evidence" value="ECO:0007669"/>
    <property type="project" value="UniProtKB-KW"/>
</dbReference>
<dbReference type="PROSITE" id="PS51206">
    <property type="entry name" value="SF3_HELICASE_1"/>
    <property type="match status" value="1"/>
</dbReference>
<reference evidence="6" key="1">
    <citation type="journal article" date="2021" name="Proc. Natl. Acad. Sci. U.S.A.">
        <title>A Catalog of Tens of Thousands of Viruses from Human Metagenomes Reveals Hidden Associations with Chronic Diseases.</title>
        <authorList>
            <person name="Tisza M.J."/>
            <person name="Buck C.B."/>
        </authorList>
    </citation>
    <scope>NUCLEOTIDE SEQUENCE</scope>
    <source>
        <strain evidence="6">Ctdsp2</strain>
    </source>
</reference>
<dbReference type="PANTHER" id="PTHR35372:SF2">
    <property type="entry name" value="SF3 HELICASE DOMAIN-CONTAINING PROTEIN"/>
    <property type="match status" value="1"/>
</dbReference>
<accession>A0A8S5N7Q1</accession>
<evidence type="ECO:0000256" key="2">
    <source>
        <dbReference type="ARBA" id="ARBA00022801"/>
    </source>
</evidence>
<dbReference type="Gene3D" id="3.40.50.300">
    <property type="entry name" value="P-loop containing nucleotide triphosphate hydrolases"/>
    <property type="match status" value="1"/>
</dbReference>